<keyword evidence="2" id="KW-1185">Reference proteome</keyword>
<dbReference type="Proteomes" id="UP000057981">
    <property type="component" value="Chromosome"/>
</dbReference>
<dbReference type="EMBL" id="CP012898">
    <property type="protein sequence ID" value="ALJ03771.1"/>
    <property type="molecule type" value="Genomic_DNA"/>
</dbReference>
<dbReference type="PATRIC" id="fig|1736674.3.peg.166"/>
<dbReference type="Gene3D" id="3.10.620.30">
    <property type="match status" value="1"/>
</dbReference>
<proteinExistence type="predicted"/>
<sequence length="653" mass="76054">MKKVIFILFLLPCIYTYSQSKFNSNSYSVTLADIETNTFDKDSTANALVIYEEGNSYVDQSDYKLHTEIKRKIKILNKEGFDKATVSVYLYKNKNITEDIEHILATTYNKLNGKVIKTQLEKEHIYKEEYNENYTLVKFTLPNIKEGSVITYSYKLDTPFMFKYKGWNFQDDIPTLYSDYKTSIPGNWVYNIKLVGYKALDTNTSNLKKNCLEGPNGASADCSINHFAMKDIPAFIEEDYITNKYNYLARVEYELKTFRGFDGTVNDYTKTWESVDDELKAELSIGRQLSKSVNKEDFFNNQILSEPNTLKKAEIIYHYVQDNFTWNEEYNIFKDHTIKDLIKNKSGNVSSINILLHNLLKASKIDVKPVLISTRSNGFPTKIFPVISDFNYLIVQATINNKTYLLDATDPYLNFGQLPFRCLNKDGRLLDFKNGSKWIAINAEKPSSVLYKVQLNLDSKQDIIQGTVESHRTGYHALSSKKSYYSNNESYVKNLKNRFPNTEITNHIVNNKDKKNSSFTESYNIQYTSEKAGSNIYLNPFFVKFFKENPFKLQERTYPIDFGFKDYYNYIFSIDLGDDYVVLEKPENIFLKLPNDKGQLFFSTAVLNNTINISLRIDFKEPIYEIEYYPYLKEFMSKIVDIQNNSLILLKKK</sequence>
<accession>A0A0P0CHK2</accession>
<dbReference type="KEGG" id="ahz:APS56_00775"/>
<dbReference type="STRING" id="1736674.APS56_00775"/>
<organism evidence="1 2">
    <name type="scientific">Pseudalgibacter alginicilyticus</name>
    <dbReference type="NCBI Taxonomy" id="1736674"/>
    <lineage>
        <taxon>Bacteria</taxon>
        <taxon>Pseudomonadati</taxon>
        <taxon>Bacteroidota</taxon>
        <taxon>Flavobacteriia</taxon>
        <taxon>Flavobacteriales</taxon>
        <taxon>Flavobacteriaceae</taxon>
        <taxon>Pseudalgibacter</taxon>
    </lineage>
</organism>
<dbReference type="AlphaFoldDB" id="A0A0P0CHK2"/>
<gene>
    <name evidence="1" type="ORF">APS56_00775</name>
</gene>
<evidence type="ECO:0000313" key="1">
    <source>
        <dbReference type="EMBL" id="ALJ03771.1"/>
    </source>
</evidence>
<reference evidence="1 2" key="1">
    <citation type="submission" date="2015-10" db="EMBL/GenBank/DDBJ databases">
        <authorList>
            <person name="Gilbert D.G."/>
        </authorList>
    </citation>
    <scope>NUCLEOTIDE SEQUENCE [LARGE SCALE GENOMIC DNA]</scope>
    <source>
        <strain evidence="2">HZ-22</strain>
    </source>
</reference>
<dbReference type="Gene3D" id="2.60.40.3140">
    <property type="match status" value="1"/>
</dbReference>
<protein>
    <submittedName>
        <fullName evidence="1">Uncharacterized protein</fullName>
    </submittedName>
</protein>
<dbReference type="RefSeq" id="WP_054723854.1">
    <property type="nucleotide sequence ID" value="NZ_CP012898.1"/>
</dbReference>
<dbReference type="Gene3D" id="2.60.120.1130">
    <property type="match status" value="1"/>
</dbReference>
<name>A0A0P0CHK2_9FLAO</name>
<evidence type="ECO:0000313" key="2">
    <source>
        <dbReference type="Proteomes" id="UP000057981"/>
    </source>
</evidence>
<dbReference type="OrthoDB" id="98874at2"/>